<protein>
    <recommendedName>
        <fullName evidence="8">Ion transport domain-containing protein</fullName>
    </recommendedName>
</protein>
<dbReference type="InterPro" id="IPR011992">
    <property type="entry name" value="EF-hand-dom_pair"/>
</dbReference>
<evidence type="ECO:0000313" key="9">
    <source>
        <dbReference type="EMBL" id="CAJ1392273.1"/>
    </source>
</evidence>
<evidence type="ECO:0000256" key="2">
    <source>
        <dbReference type="ARBA" id="ARBA00022692"/>
    </source>
</evidence>
<evidence type="ECO:0000256" key="6">
    <source>
        <dbReference type="SAM" id="MobiDB-lite"/>
    </source>
</evidence>
<feature type="transmembrane region" description="Helical" evidence="7">
    <location>
        <begin position="82"/>
        <end position="103"/>
    </location>
</feature>
<comment type="caution">
    <text evidence="9">The sequence shown here is derived from an EMBL/GenBank/DDBJ whole genome shotgun (WGS) entry which is preliminary data.</text>
</comment>
<feature type="compositionally biased region" description="Basic and acidic residues" evidence="6">
    <location>
        <begin position="643"/>
        <end position="657"/>
    </location>
</feature>
<evidence type="ECO:0000313" key="10">
    <source>
        <dbReference type="Proteomes" id="UP001178507"/>
    </source>
</evidence>
<dbReference type="GO" id="GO:0005216">
    <property type="term" value="F:monoatomic ion channel activity"/>
    <property type="evidence" value="ECO:0007669"/>
    <property type="project" value="InterPro"/>
</dbReference>
<keyword evidence="5" id="KW-0175">Coiled coil</keyword>
<keyword evidence="2 7" id="KW-0812">Transmembrane</keyword>
<feature type="transmembrane region" description="Helical" evidence="7">
    <location>
        <begin position="231"/>
        <end position="248"/>
    </location>
</feature>
<comment type="subcellular location">
    <subcellularLocation>
        <location evidence="1">Membrane</location>
        <topology evidence="1">Multi-pass membrane protein</topology>
    </subcellularLocation>
</comment>
<evidence type="ECO:0000256" key="5">
    <source>
        <dbReference type="SAM" id="Coils"/>
    </source>
</evidence>
<feature type="transmembrane region" description="Helical" evidence="7">
    <location>
        <begin position="342"/>
        <end position="369"/>
    </location>
</feature>
<dbReference type="Gene3D" id="1.10.287.70">
    <property type="match status" value="1"/>
</dbReference>
<feature type="domain" description="Ion transport" evidence="8">
    <location>
        <begin position="82"/>
        <end position="190"/>
    </location>
</feature>
<dbReference type="Gene3D" id="1.20.120.350">
    <property type="entry name" value="Voltage-gated potassium channels. Chain C"/>
    <property type="match status" value="2"/>
</dbReference>
<keyword evidence="4 7" id="KW-0472">Membrane</keyword>
<dbReference type="SUPFAM" id="SSF47473">
    <property type="entry name" value="EF-hand"/>
    <property type="match status" value="1"/>
</dbReference>
<dbReference type="Proteomes" id="UP001178507">
    <property type="component" value="Unassembled WGS sequence"/>
</dbReference>
<feature type="non-terminal residue" evidence="9">
    <location>
        <position position="1"/>
    </location>
</feature>
<keyword evidence="10" id="KW-1185">Reference proteome</keyword>
<feature type="coiled-coil region" evidence="5">
    <location>
        <begin position="438"/>
        <end position="465"/>
    </location>
</feature>
<dbReference type="PANTHER" id="PTHR46726:SF1">
    <property type="entry name" value="TWO-PORE CALCIUM CHANNEL 3"/>
    <property type="match status" value="1"/>
</dbReference>
<name>A0AA36N4M1_9DINO</name>
<feature type="compositionally biased region" description="Polar residues" evidence="6">
    <location>
        <begin position="629"/>
        <end position="642"/>
    </location>
</feature>
<feature type="transmembrane region" description="Helical" evidence="7">
    <location>
        <begin position="206"/>
        <end position="224"/>
    </location>
</feature>
<organism evidence="9 10">
    <name type="scientific">Effrenium voratum</name>
    <dbReference type="NCBI Taxonomy" id="2562239"/>
    <lineage>
        <taxon>Eukaryota</taxon>
        <taxon>Sar</taxon>
        <taxon>Alveolata</taxon>
        <taxon>Dinophyceae</taxon>
        <taxon>Suessiales</taxon>
        <taxon>Symbiodiniaceae</taxon>
        <taxon>Effrenium</taxon>
    </lineage>
</organism>
<dbReference type="EMBL" id="CAUJNA010002313">
    <property type="protein sequence ID" value="CAJ1392273.1"/>
    <property type="molecule type" value="Genomic_DNA"/>
</dbReference>
<dbReference type="GO" id="GO:0016020">
    <property type="term" value="C:membrane"/>
    <property type="evidence" value="ECO:0007669"/>
    <property type="project" value="UniProtKB-SubCell"/>
</dbReference>
<feature type="domain" description="Ion transport" evidence="8">
    <location>
        <begin position="204"/>
        <end position="447"/>
    </location>
</feature>
<evidence type="ECO:0000256" key="7">
    <source>
        <dbReference type="SAM" id="Phobius"/>
    </source>
</evidence>
<evidence type="ECO:0000259" key="8">
    <source>
        <dbReference type="Pfam" id="PF00520"/>
    </source>
</evidence>
<feature type="region of interest" description="Disordered" evidence="6">
    <location>
        <begin position="625"/>
        <end position="682"/>
    </location>
</feature>
<proteinExistence type="predicted"/>
<evidence type="ECO:0000256" key="4">
    <source>
        <dbReference type="ARBA" id="ARBA00023136"/>
    </source>
</evidence>
<dbReference type="InterPro" id="IPR027359">
    <property type="entry name" value="Volt_channel_dom_sf"/>
</dbReference>
<feature type="transmembrane region" description="Helical" evidence="7">
    <location>
        <begin position="115"/>
        <end position="133"/>
    </location>
</feature>
<dbReference type="InterPro" id="IPR005821">
    <property type="entry name" value="Ion_trans_dom"/>
</dbReference>
<dbReference type="SUPFAM" id="SSF81324">
    <property type="entry name" value="Voltage-gated potassium channels"/>
    <property type="match status" value="2"/>
</dbReference>
<evidence type="ECO:0000256" key="3">
    <source>
        <dbReference type="ARBA" id="ARBA00022989"/>
    </source>
</evidence>
<gene>
    <name evidence="9" type="ORF">EVOR1521_LOCUS17414</name>
</gene>
<sequence length="682" mass="77992">QPKERCIFRRAFPMMKAIRKKQRLRNSASMAIPEFIVGGEYEHADTEREGPLIPRPAVDVRSLASQFSRQSVGPLKFLESDIFQFCVGGVIVWNILVVFQQFMHGNTEFLENSQLIILLLYVLEIILRIWHFGRKFFCNTLVEAMWNYADLLIIGLGVFDEVLSRMKQEDVPGFRVLRALRLLRILRTVAVVSVDAFAWVEAGWFQALGAAIIGLNAIVMGLEIEIKSSIWWWLEQAFLLFFFVELIAKLRHEGLTKFFWTSAEDFALLWNYLDSFIVFAGVADQWVLAVLQIKHGSGHLPHLLTLLRLLRLMRLLRLLRLVKVVRPVYQLAMGIVKALQSMFWVLVLTLLALYACALVMTNLIGNAMLSGAEELDPHVRGLFSNVLDSLFTLFGLMNSQYWEEVDPLFRTFPFLKPVWVLFTVLSSWALLSIMTGVVSDNMLEVRQLQERKDEEKAERVRLKVTQALSEVFFAASKDGVMEKQDYVEIMSSPYYLRKLQSVANMPIPDLLRMFDWLDVNQQGSILQEDFMAGFDWLNEAVTGKSLLKLQTSARHRCRKIETRAAALRAEIDSTDGMIARRYQEMDSVLSDLLQRIEAETDRQGQQRVRTEMQAMENRVQIEHYRSQVPALSNTGSKVTMTESRVEKPKGTSEESPKRSGLVSSIAAAASKLASPSSWRSSK</sequence>
<dbReference type="PANTHER" id="PTHR46726">
    <property type="entry name" value="TWO PORE CHANNEL 3"/>
    <property type="match status" value="1"/>
</dbReference>
<keyword evidence="3 7" id="KW-1133">Transmembrane helix</keyword>
<dbReference type="AlphaFoldDB" id="A0AA36N4M1"/>
<evidence type="ECO:0000256" key="1">
    <source>
        <dbReference type="ARBA" id="ARBA00004141"/>
    </source>
</evidence>
<feature type="transmembrane region" description="Helical" evidence="7">
    <location>
        <begin position="418"/>
        <end position="438"/>
    </location>
</feature>
<accession>A0AA36N4M1</accession>
<feature type="compositionally biased region" description="Low complexity" evidence="6">
    <location>
        <begin position="663"/>
        <end position="682"/>
    </location>
</feature>
<dbReference type="Pfam" id="PF00520">
    <property type="entry name" value="Ion_trans"/>
    <property type="match status" value="2"/>
</dbReference>
<reference evidence="9" key="1">
    <citation type="submission" date="2023-08" db="EMBL/GenBank/DDBJ databases">
        <authorList>
            <person name="Chen Y."/>
            <person name="Shah S."/>
            <person name="Dougan E. K."/>
            <person name="Thang M."/>
            <person name="Chan C."/>
        </authorList>
    </citation>
    <scope>NUCLEOTIDE SEQUENCE</scope>
</reference>